<proteinExistence type="predicted"/>
<evidence type="ECO:0000256" key="1">
    <source>
        <dbReference type="SAM" id="MobiDB-lite"/>
    </source>
</evidence>
<dbReference type="AlphaFoldDB" id="A0A428NFV0"/>
<gene>
    <name evidence="2" type="ORF">CEP54_016279</name>
</gene>
<evidence type="ECO:0000313" key="2">
    <source>
        <dbReference type="EMBL" id="RSL39675.1"/>
    </source>
</evidence>
<feature type="region of interest" description="Disordered" evidence="1">
    <location>
        <begin position="1"/>
        <end position="30"/>
    </location>
</feature>
<protein>
    <submittedName>
        <fullName evidence="2">Uncharacterized protein</fullName>
    </submittedName>
</protein>
<dbReference type="EMBL" id="NKCI01000596">
    <property type="protein sequence ID" value="RSL39675.1"/>
    <property type="molecule type" value="Genomic_DNA"/>
</dbReference>
<dbReference type="Proteomes" id="UP000288168">
    <property type="component" value="Unassembled WGS sequence"/>
</dbReference>
<dbReference type="OrthoDB" id="5033007at2759"/>
<evidence type="ECO:0000313" key="3">
    <source>
        <dbReference type="Proteomes" id="UP000288168"/>
    </source>
</evidence>
<reference evidence="2 3" key="1">
    <citation type="submission" date="2017-06" db="EMBL/GenBank/DDBJ databases">
        <title>Comparative genomic analysis of Ambrosia Fusariam Clade fungi.</title>
        <authorList>
            <person name="Stajich J.E."/>
            <person name="Carrillo J."/>
            <person name="Kijimoto T."/>
            <person name="Eskalen A."/>
            <person name="O'Donnell K."/>
            <person name="Kasson M."/>
        </authorList>
    </citation>
    <scope>NUCLEOTIDE SEQUENCE [LARGE SCALE GENOMIC DNA]</scope>
    <source>
        <strain evidence="2 3">NRRL62584</strain>
    </source>
</reference>
<accession>A0A428NFV0</accession>
<organism evidence="2 3">
    <name type="scientific">Fusarium duplospermum</name>
    <dbReference type="NCBI Taxonomy" id="1325734"/>
    <lineage>
        <taxon>Eukaryota</taxon>
        <taxon>Fungi</taxon>
        <taxon>Dikarya</taxon>
        <taxon>Ascomycota</taxon>
        <taxon>Pezizomycotina</taxon>
        <taxon>Sordariomycetes</taxon>
        <taxon>Hypocreomycetidae</taxon>
        <taxon>Hypocreales</taxon>
        <taxon>Nectriaceae</taxon>
        <taxon>Fusarium</taxon>
        <taxon>Fusarium solani species complex</taxon>
    </lineage>
</organism>
<sequence length="216" mass="24474">MSDNPLTPATTEKKTYPSDPVPEDYASRSNESKLQWLDSQGCAHDPTINLGDCYRSGVKVTHIFMVITKLLQRVYRSLREKGGQAIRKAFSDFLNAYNKSITHLSNEVYVNATSLLNKGRFTDSNLIEPVSIPDLPIDNDDGTSNVVTTAHDFREKIWPFFLNVLALLQDKWMWLSKIQPSMNLSYNNRIKAMIDAGETSFLEYQKEQGKYGGVRG</sequence>
<name>A0A428NFV0_9HYPO</name>
<keyword evidence="3" id="KW-1185">Reference proteome</keyword>
<feature type="compositionally biased region" description="Polar residues" evidence="1">
    <location>
        <begin position="1"/>
        <end position="10"/>
    </location>
</feature>
<comment type="caution">
    <text evidence="2">The sequence shown here is derived from an EMBL/GenBank/DDBJ whole genome shotgun (WGS) entry which is preliminary data.</text>
</comment>